<dbReference type="Pfam" id="PF03254">
    <property type="entry name" value="XG_FTase"/>
    <property type="match status" value="1"/>
</dbReference>
<dbReference type="PANTHER" id="PTHR31889:SF2">
    <property type="entry name" value="FUCOSYLTRANSFERASE 3"/>
    <property type="match status" value="1"/>
</dbReference>
<proteinExistence type="inferred from homology"/>
<reference evidence="7 8" key="1">
    <citation type="journal article" date="2019" name="Nat. Plants">
        <title>Genome sequencing of Musa balbisiana reveals subgenome evolution and function divergence in polyploid bananas.</title>
        <authorList>
            <person name="Yao X."/>
        </authorList>
    </citation>
    <scope>NUCLEOTIDE SEQUENCE [LARGE SCALE GENOMIC DNA]</scope>
    <source>
        <strain evidence="8">cv. DH-PKW</strain>
        <tissue evidence="7">Leaves</tissue>
    </source>
</reference>
<evidence type="ECO:0000256" key="2">
    <source>
        <dbReference type="ARBA" id="ARBA00022676"/>
    </source>
</evidence>
<dbReference type="GO" id="GO:0042546">
    <property type="term" value="P:cell wall biogenesis"/>
    <property type="evidence" value="ECO:0007669"/>
    <property type="project" value="InterPro"/>
</dbReference>
<protein>
    <recommendedName>
        <fullName evidence="6">Fucosyltransferase</fullName>
        <ecNumber evidence="6">2.4.1.-</ecNumber>
    </recommendedName>
</protein>
<evidence type="ECO:0000256" key="1">
    <source>
        <dbReference type="ARBA" id="ARBA00010481"/>
    </source>
</evidence>
<comment type="similarity">
    <text evidence="1 6">Belongs to the glycosyltransferase 37 family.</text>
</comment>
<dbReference type="STRING" id="52838.A0A4S8JFY4"/>
<evidence type="ECO:0000256" key="4">
    <source>
        <dbReference type="ARBA" id="ARBA00023180"/>
    </source>
</evidence>
<dbReference type="Proteomes" id="UP000317650">
    <property type="component" value="Chromosome 7"/>
</dbReference>
<evidence type="ECO:0000313" key="7">
    <source>
        <dbReference type="EMBL" id="THU60770.1"/>
    </source>
</evidence>
<dbReference type="AlphaFoldDB" id="A0A4S8JFY4"/>
<organism evidence="7 8">
    <name type="scientific">Musa balbisiana</name>
    <name type="common">Banana</name>
    <dbReference type="NCBI Taxonomy" id="52838"/>
    <lineage>
        <taxon>Eukaryota</taxon>
        <taxon>Viridiplantae</taxon>
        <taxon>Streptophyta</taxon>
        <taxon>Embryophyta</taxon>
        <taxon>Tracheophyta</taxon>
        <taxon>Spermatophyta</taxon>
        <taxon>Magnoliopsida</taxon>
        <taxon>Liliopsida</taxon>
        <taxon>Zingiberales</taxon>
        <taxon>Musaceae</taxon>
        <taxon>Musa</taxon>
    </lineage>
</organism>
<keyword evidence="3 6" id="KW-0808">Transferase</keyword>
<accession>A0A4S8JFY4</accession>
<dbReference type="PANTHER" id="PTHR31889">
    <property type="entry name" value="FUCOSYLTRANSFERASE 2-RELATED"/>
    <property type="match status" value="1"/>
</dbReference>
<sequence>MAMRKLGGLEITRPLLAVALVAMVLLLVEMSGTYRGLSPDVLLNATNRGDLRVDCSASFRDERPKDRLLGGLLSPEFDEASCLSRYQSALYWKQSNHTPSPYLLRKLRNYESLHRRCGPNTELYNKSIEQLKSNASAGPSECNYVVWLESGGIGNRVISMVSTFLYALLNDKVFLLKLPDDFHGIFCEPFPGTSWILSSDFPIQDLDGFDISHPQSYGEMLKNNLLRNDMDPAKQSLPLYLYLYLIHDYSDFDMMFYCEEGQRLLRRFAWLFLKSNQYYVPAFFLNSEYSEELSLLFPEKATVFRHLSRYLLHPTNSVWGHITRYYQSYVANAKQRIGIQVRMFRFAPFPFERMVSQIINCSLTGNILPEIVEEESAAPTTSGTNRKAVLVVSLQSGYFEKIRNMYYEHSTTTGEVISVYQPSQEEEQHTEKQSHNVKALSEIYLLSFSDVLLTTTFSTFGYVAYGLGGVRPWLLLKPENDVEPPCRQSLSAEPCFHFGSSYDCKTRKHVDKGAVVPYVKHCEDFAWGVKIVDETLLIRSH</sequence>
<evidence type="ECO:0000256" key="6">
    <source>
        <dbReference type="RuleBase" id="RU367004"/>
    </source>
</evidence>
<evidence type="ECO:0000313" key="8">
    <source>
        <dbReference type="Proteomes" id="UP000317650"/>
    </source>
</evidence>
<gene>
    <name evidence="7" type="ORF">C4D60_Mb07t16250</name>
</gene>
<evidence type="ECO:0000256" key="5">
    <source>
        <dbReference type="ARBA" id="ARBA00023316"/>
    </source>
</evidence>
<keyword evidence="5 6" id="KW-0961">Cell wall biogenesis/degradation</keyword>
<name>A0A4S8JFY4_MUSBA</name>
<dbReference type="InterPro" id="IPR004938">
    <property type="entry name" value="XG_FTase"/>
</dbReference>
<dbReference type="GO" id="GO:0071555">
    <property type="term" value="P:cell wall organization"/>
    <property type="evidence" value="ECO:0007669"/>
    <property type="project" value="UniProtKB-UniRule"/>
</dbReference>
<dbReference type="GO" id="GO:0008107">
    <property type="term" value="F:galactoside 2-alpha-L-fucosyltransferase activity"/>
    <property type="evidence" value="ECO:0007669"/>
    <property type="project" value="InterPro"/>
</dbReference>
<evidence type="ECO:0000256" key="3">
    <source>
        <dbReference type="ARBA" id="ARBA00022679"/>
    </source>
</evidence>
<comment type="function">
    <text evidence="6">May be involved in cell wall biosynthesis.</text>
</comment>
<keyword evidence="4" id="KW-0325">Glycoprotein</keyword>
<dbReference type="Gene3D" id="3.40.50.11350">
    <property type="match status" value="1"/>
</dbReference>
<dbReference type="GO" id="GO:0009969">
    <property type="term" value="P:xyloglucan biosynthetic process"/>
    <property type="evidence" value="ECO:0007669"/>
    <property type="project" value="TreeGrafter"/>
</dbReference>
<dbReference type="EMBL" id="PYDT01000005">
    <property type="protein sequence ID" value="THU60770.1"/>
    <property type="molecule type" value="Genomic_DNA"/>
</dbReference>
<comment type="subcellular location">
    <subcellularLocation>
        <location evidence="6">Golgi apparatus</location>
        <location evidence="6">Golgi stack membrane</location>
        <topology evidence="6">Single-pass type II membrane protein</topology>
    </subcellularLocation>
</comment>
<keyword evidence="6" id="KW-0333">Golgi apparatus</keyword>
<comment type="caution">
    <text evidence="7">The sequence shown here is derived from an EMBL/GenBank/DDBJ whole genome shotgun (WGS) entry which is preliminary data.</text>
</comment>
<keyword evidence="8" id="KW-1185">Reference proteome</keyword>
<dbReference type="EC" id="2.4.1.-" evidence="6"/>
<keyword evidence="2 6" id="KW-0328">Glycosyltransferase</keyword>
<dbReference type="GO" id="GO:0032580">
    <property type="term" value="C:Golgi cisterna membrane"/>
    <property type="evidence" value="ECO:0007669"/>
    <property type="project" value="UniProtKB-SubCell"/>
</dbReference>